<dbReference type="Proteomes" id="UP001501788">
    <property type="component" value="Unassembled WGS sequence"/>
</dbReference>
<sequence>MPDPLHLLIPYAAWPPATPGQAAQQPPLPALPNLEALLQRMAPTATLQGAEDSFSPPHERLHARLLGLPDADGQIPWAAWARAQAGHADAADSAWAYLTPCLWQVGADHVTLAPPEQLQLDEAASRELLALLAPWFAEDGITLHYEQPTRWWAAGAVFDGLATAALDRVLRRDVRPWMPDARQARTLHRLHSEMQMLLYTHPYNDARAARGLPPVNAFWVHGAGRWQDAAQPGPTVDERLRAPALAGDARAWASAWQALDAGPLAALQAAAAQGQRVQITLGGERAAQTWASAPQPWWRRLAARWQGPRWPAVAAGL</sequence>
<evidence type="ECO:0000313" key="1">
    <source>
        <dbReference type="EMBL" id="GAA4427721.1"/>
    </source>
</evidence>
<dbReference type="RefSeq" id="WP_345065765.1">
    <property type="nucleotide sequence ID" value="NZ_BAABEX010000029.1"/>
</dbReference>
<comment type="caution">
    <text evidence="1">The sequence shown here is derived from an EMBL/GenBank/DDBJ whole genome shotgun (WGS) entry which is preliminary data.</text>
</comment>
<proteinExistence type="predicted"/>
<dbReference type="EMBL" id="BAABEX010000029">
    <property type="protein sequence ID" value="GAA4427721.1"/>
    <property type="molecule type" value="Genomic_DNA"/>
</dbReference>
<name>A0ABP8LF29_9BURK</name>
<accession>A0ABP8LF29</accession>
<reference evidence="2" key="1">
    <citation type="journal article" date="2019" name="Int. J. Syst. Evol. Microbiol.">
        <title>The Global Catalogue of Microorganisms (GCM) 10K type strain sequencing project: providing services to taxonomists for standard genome sequencing and annotation.</title>
        <authorList>
            <consortium name="The Broad Institute Genomics Platform"/>
            <consortium name="The Broad Institute Genome Sequencing Center for Infectious Disease"/>
            <person name="Wu L."/>
            <person name="Ma J."/>
        </authorList>
    </citation>
    <scope>NUCLEOTIDE SEQUENCE [LARGE SCALE GENOMIC DNA]</scope>
    <source>
        <strain evidence="2">JCM 31890</strain>
    </source>
</reference>
<evidence type="ECO:0000313" key="2">
    <source>
        <dbReference type="Proteomes" id="UP001501788"/>
    </source>
</evidence>
<organism evidence="1 2">
    <name type="scientific">Acidovorax lacteus</name>
    <dbReference type="NCBI Taxonomy" id="1924988"/>
    <lineage>
        <taxon>Bacteria</taxon>
        <taxon>Pseudomonadati</taxon>
        <taxon>Pseudomonadota</taxon>
        <taxon>Betaproteobacteria</taxon>
        <taxon>Burkholderiales</taxon>
        <taxon>Comamonadaceae</taxon>
        <taxon>Acidovorax</taxon>
    </lineage>
</organism>
<keyword evidence="2" id="KW-1185">Reference proteome</keyword>
<evidence type="ECO:0008006" key="3">
    <source>
        <dbReference type="Google" id="ProtNLM"/>
    </source>
</evidence>
<gene>
    <name evidence="1" type="ORF">GCM10023090_25420</name>
</gene>
<protein>
    <recommendedName>
        <fullName evidence="3">Phosphoglycerate mutase</fullName>
    </recommendedName>
</protein>